<proteinExistence type="predicted"/>
<dbReference type="AlphaFoldDB" id="A0A2P2IYL1"/>
<sequence>MRNHHNSPFFDMIFFVADRISFLSLLQHLIHPMQ</sequence>
<dbReference type="EMBL" id="GGEC01005835">
    <property type="protein sequence ID" value="MBW86318.1"/>
    <property type="molecule type" value="Transcribed_RNA"/>
</dbReference>
<protein>
    <submittedName>
        <fullName evidence="1">Uncharacterized protein</fullName>
    </submittedName>
</protein>
<accession>A0A2P2IYL1</accession>
<name>A0A2P2IYL1_RHIMU</name>
<reference evidence="1" key="1">
    <citation type="submission" date="2018-02" db="EMBL/GenBank/DDBJ databases">
        <title>Rhizophora mucronata_Transcriptome.</title>
        <authorList>
            <person name="Meera S.P."/>
            <person name="Sreeshan A."/>
            <person name="Augustine A."/>
        </authorList>
    </citation>
    <scope>NUCLEOTIDE SEQUENCE</scope>
    <source>
        <tissue evidence="1">Leaf</tissue>
    </source>
</reference>
<evidence type="ECO:0000313" key="1">
    <source>
        <dbReference type="EMBL" id="MBW86318.1"/>
    </source>
</evidence>
<organism evidence="1">
    <name type="scientific">Rhizophora mucronata</name>
    <name type="common">Asiatic mangrove</name>
    <dbReference type="NCBI Taxonomy" id="61149"/>
    <lineage>
        <taxon>Eukaryota</taxon>
        <taxon>Viridiplantae</taxon>
        <taxon>Streptophyta</taxon>
        <taxon>Embryophyta</taxon>
        <taxon>Tracheophyta</taxon>
        <taxon>Spermatophyta</taxon>
        <taxon>Magnoliopsida</taxon>
        <taxon>eudicotyledons</taxon>
        <taxon>Gunneridae</taxon>
        <taxon>Pentapetalae</taxon>
        <taxon>rosids</taxon>
        <taxon>fabids</taxon>
        <taxon>Malpighiales</taxon>
        <taxon>Rhizophoraceae</taxon>
        <taxon>Rhizophora</taxon>
    </lineage>
</organism>